<evidence type="ECO:0000313" key="2">
    <source>
        <dbReference type="Proteomes" id="UP000027222"/>
    </source>
</evidence>
<organism evidence="1 2">
    <name type="scientific">Galerina marginata (strain CBS 339.88)</name>
    <dbReference type="NCBI Taxonomy" id="685588"/>
    <lineage>
        <taxon>Eukaryota</taxon>
        <taxon>Fungi</taxon>
        <taxon>Dikarya</taxon>
        <taxon>Basidiomycota</taxon>
        <taxon>Agaricomycotina</taxon>
        <taxon>Agaricomycetes</taxon>
        <taxon>Agaricomycetidae</taxon>
        <taxon>Agaricales</taxon>
        <taxon>Agaricineae</taxon>
        <taxon>Strophariaceae</taxon>
        <taxon>Galerina</taxon>
    </lineage>
</organism>
<name>A0A067SR00_GALM3</name>
<evidence type="ECO:0000313" key="1">
    <source>
        <dbReference type="EMBL" id="KDR73375.1"/>
    </source>
</evidence>
<sequence>MSYAKRGCLRCWRVGFGRERGRGRGSTPAPFVKRVGCGRGRPNVLALGANCSTGGREGRRAGFGLPYAKQVAGVVGANLKPSYQHMLTPTKAAEGVKTCTLAAEAPHMRTPAQYEPHMSSYCLPATVLTPTKAAGAWRHPLAARAPHMRALTQHEPHMSSCCMPVGTPTPTKDAGDVETHLLTAEPLT</sequence>
<accession>A0A067SR00</accession>
<protein>
    <submittedName>
        <fullName evidence="1">Uncharacterized protein</fullName>
    </submittedName>
</protein>
<reference evidence="2" key="1">
    <citation type="journal article" date="2014" name="Proc. Natl. Acad. Sci. U.S.A.">
        <title>Extensive sampling of basidiomycete genomes demonstrates inadequacy of the white-rot/brown-rot paradigm for wood decay fungi.</title>
        <authorList>
            <person name="Riley R."/>
            <person name="Salamov A.A."/>
            <person name="Brown D.W."/>
            <person name="Nagy L.G."/>
            <person name="Floudas D."/>
            <person name="Held B.W."/>
            <person name="Levasseur A."/>
            <person name="Lombard V."/>
            <person name="Morin E."/>
            <person name="Otillar R."/>
            <person name="Lindquist E.A."/>
            <person name="Sun H."/>
            <person name="LaButti K.M."/>
            <person name="Schmutz J."/>
            <person name="Jabbour D."/>
            <person name="Luo H."/>
            <person name="Baker S.E."/>
            <person name="Pisabarro A.G."/>
            <person name="Walton J.D."/>
            <person name="Blanchette R.A."/>
            <person name="Henrissat B."/>
            <person name="Martin F."/>
            <person name="Cullen D."/>
            <person name="Hibbett D.S."/>
            <person name="Grigoriev I.V."/>
        </authorList>
    </citation>
    <scope>NUCLEOTIDE SEQUENCE [LARGE SCALE GENOMIC DNA]</scope>
    <source>
        <strain evidence="2">CBS 339.88</strain>
    </source>
</reference>
<dbReference type="EMBL" id="KL142386">
    <property type="protein sequence ID" value="KDR73375.1"/>
    <property type="molecule type" value="Genomic_DNA"/>
</dbReference>
<keyword evidence="2" id="KW-1185">Reference proteome</keyword>
<dbReference type="Proteomes" id="UP000027222">
    <property type="component" value="Unassembled WGS sequence"/>
</dbReference>
<dbReference type="AlphaFoldDB" id="A0A067SR00"/>
<proteinExistence type="predicted"/>
<gene>
    <name evidence="1" type="ORF">GALMADRAFT_731291</name>
</gene>
<dbReference type="HOGENOM" id="CLU_1441145_0_0_1"/>